<dbReference type="EMBL" id="LWDX02031816">
    <property type="protein sequence ID" value="OEL27719.1"/>
    <property type="molecule type" value="Genomic_DNA"/>
</dbReference>
<dbReference type="Pfam" id="PF12937">
    <property type="entry name" value="F-box-like"/>
    <property type="match status" value="1"/>
</dbReference>
<dbReference type="InterPro" id="IPR015915">
    <property type="entry name" value="Kelch-typ_b-propeller"/>
</dbReference>
<dbReference type="CDD" id="cd22157">
    <property type="entry name" value="F-box_AtFBW1-like"/>
    <property type="match status" value="1"/>
</dbReference>
<dbReference type="InterPro" id="IPR050796">
    <property type="entry name" value="SCF_F-box_component"/>
</dbReference>
<name>A0A1E5VRI0_9POAL</name>
<proteinExistence type="predicted"/>
<dbReference type="Gene3D" id="2.120.10.80">
    <property type="entry name" value="Kelch-type beta propeller"/>
    <property type="match status" value="1"/>
</dbReference>
<dbReference type="Pfam" id="PF08268">
    <property type="entry name" value="FBA_3"/>
    <property type="match status" value="1"/>
</dbReference>
<evidence type="ECO:0000259" key="2">
    <source>
        <dbReference type="SMART" id="SM00256"/>
    </source>
</evidence>
<dbReference type="InterPro" id="IPR036047">
    <property type="entry name" value="F-box-like_dom_sf"/>
</dbReference>
<feature type="region of interest" description="Disordered" evidence="1">
    <location>
        <begin position="1"/>
        <end position="33"/>
    </location>
</feature>
<accession>A0A1E5VRI0</accession>
<dbReference type="Gene3D" id="1.20.1280.50">
    <property type="match status" value="1"/>
</dbReference>
<dbReference type="AlphaFoldDB" id="A0A1E5VRI0"/>
<evidence type="ECO:0000256" key="1">
    <source>
        <dbReference type="SAM" id="MobiDB-lite"/>
    </source>
</evidence>
<evidence type="ECO:0000313" key="3">
    <source>
        <dbReference type="EMBL" id="OEL27719.1"/>
    </source>
</evidence>
<dbReference type="InterPro" id="IPR013187">
    <property type="entry name" value="F-box-assoc_dom_typ3"/>
</dbReference>
<dbReference type="InterPro" id="IPR011043">
    <property type="entry name" value="Gal_Oxase/kelch_b-propeller"/>
</dbReference>
<evidence type="ECO:0000313" key="4">
    <source>
        <dbReference type="Proteomes" id="UP000095767"/>
    </source>
</evidence>
<keyword evidence="4" id="KW-1185">Reference proteome</keyword>
<comment type="caution">
    <text evidence="3">The sequence shown here is derived from an EMBL/GenBank/DDBJ whole genome shotgun (WGS) entry which is preliminary data.</text>
</comment>
<dbReference type="PANTHER" id="PTHR31672:SF13">
    <property type="entry name" value="F-BOX PROTEIN CPR30-LIKE"/>
    <property type="match status" value="1"/>
</dbReference>
<feature type="compositionally biased region" description="Polar residues" evidence="1">
    <location>
        <begin position="13"/>
        <end position="30"/>
    </location>
</feature>
<sequence length="419" mass="45137">MGNQLAAMASRHPQASTRANGGDSIASTSSDGGGGVLPRDVLFEVLLRLPAKLLRQPRAVCRSWRSLLSDPLFAAAHGATHPDRLVAVSARAVFDEEADVELLDTSSSGRVVRRVPCSMGPSYPHNPPMRAHLGLVLLARKGQCLRVVNLVTGAVFILPLAPGHGKTFVIFPVLGRTASTAGEEEGEYKVLIVSIDHYCLRQSCKLLTLGASGGSSGAWRDAQKPPAMVRCDRPWVAAVAKGVIYILAVHRRDQTDWIAAFDLDTEQWRPGLLQGPPALSPVSSLTEMDGGLIAVSGSFSDNPSSVHLWLLTSCSDGDEQALWQQVCTVPLSRLQWSGHGHELVEEPLCVLNDGKIAFVVWSPVQGRRPSLVVAGERGCQNWVLRVYDPDTNAFEDVARLSNPTDVAIGVCTRSLLWVV</sequence>
<dbReference type="Proteomes" id="UP000095767">
    <property type="component" value="Unassembled WGS sequence"/>
</dbReference>
<dbReference type="SUPFAM" id="SSF50965">
    <property type="entry name" value="Galactose oxidase, central domain"/>
    <property type="match status" value="1"/>
</dbReference>
<dbReference type="SMART" id="SM00256">
    <property type="entry name" value="FBOX"/>
    <property type="match status" value="1"/>
</dbReference>
<protein>
    <recommendedName>
        <fullName evidence="2">F-box domain-containing protein</fullName>
    </recommendedName>
</protein>
<gene>
    <name evidence="3" type="ORF">BAE44_0011260</name>
</gene>
<dbReference type="SUPFAM" id="SSF81383">
    <property type="entry name" value="F-box domain"/>
    <property type="match status" value="1"/>
</dbReference>
<dbReference type="OrthoDB" id="5314306at2759"/>
<dbReference type="STRING" id="888268.A0A1E5VRI0"/>
<dbReference type="InterPro" id="IPR001810">
    <property type="entry name" value="F-box_dom"/>
</dbReference>
<organism evidence="3 4">
    <name type="scientific">Dichanthelium oligosanthes</name>
    <dbReference type="NCBI Taxonomy" id="888268"/>
    <lineage>
        <taxon>Eukaryota</taxon>
        <taxon>Viridiplantae</taxon>
        <taxon>Streptophyta</taxon>
        <taxon>Embryophyta</taxon>
        <taxon>Tracheophyta</taxon>
        <taxon>Spermatophyta</taxon>
        <taxon>Magnoliopsida</taxon>
        <taxon>Liliopsida</taxon>
        <taxon>Poales</taxon>
        <taxon>Poaceae</taxon>
        <taxon>PACMAD clade</taxon>
        <taxon>Panicoideae</taxon>
        <taxon>Panicodae</taxon>
        <taxon>Paniceae</taxon>
        <taxon>Dichantheliinae</taxon>
        <taxon>Dichanthelium</taxon>
    </lineage>
</organism>
<dbReference type="PANTHER" id="PTHR31672">
    <property type="entry name" value="BNACNNG10540D PROTEIN"/>
    <property type="match status" value="1"/>
</dbReference>
<reference evidence="3 4" key="1">
    <citation type="submission" date="2016-09" db="EMBL/GenBank/DDBJ databases">
        <title>The draft genome of Dichanthelium oligosanthes: A C3 panicoid grass species.</title>
        <authorList>
            <person name="Studer A.J."/>
            <person name="Schnable J.C."/>
            <person name="Brutnell T.P."/>
        </authorList>
    </citation>
    <scope>NUCLEOTIDE SEQUENCE [LARGE SCALE GENOMIC DNA]</scope>
    <source>
        <strain evidence="4">cv. Kellogg 1175</strain>
        <tissue evidence="3">Leaf</tissue>
    </source>
</reference>
<feature type="domain" description="F-box" evidence="2">
    <location>
        <begin position="37"/>
        <end position="77"/>
    </location>
</feature>